<protein>
    <submittedName>
        <fullName evidence="2">Uncharacterized protein</fullName>
    </submittedName>
</protein>
<dbReference type="RefSeq" id="WP_160766957.1">
    <property type="nucleotide sequence ID" value="NZ_JAUSWK010000001.1"/>
</dbReference>
<accession>A0A6I4UFC7</accession>
<keyword evidence="4" id="KW-1185">Reference proteome</keyword>
<evidence type="ECO:0000313" key="3">
    <source>
        <dbReference type="Proteomes" id="UP000439914"/>
    </source>
</evidence>
<dbReference type="EMBL" id="JAUSWK010000001">
    <property type="protein sequence ID" value="MDQ0564965.1"/>
    <property type="molecule type" value="Genomic_DNA"/>
</dbReference>
<name>A0A6I4UFC7_9SPHN</name>
<dbReference type="EMBL" id="WTYG01000002">
    <property type="protein sequence ID" value="MXP36019.1"/>
    <property type="molecule type" value="Genomic_DNA"/>
</dbReference>
<dbReference type="Proteomes" id="UP001238601">
    <property type="component" value="Unassembled WGS sequence"/>
</dbReference>
<dbReference type="AlphaFoldDB" id="A0A6I4UFC7"/>
<evidence type="ECO:0000313" key="1">
    <source>
        <dbReference type="EMBL" id="MDQ0564965.1"/>
    </source>
</evidence>
<sequence>MSKPTPKLHTLAINVRAAEDTYSAMPVRVLKAVAELEGIPIITATTAEGAAYLRLVEGEDVRVIVPERINGLMKRIGNSCDVIVVDVPVVGKDLVPTGELVDRLRSEARDSELEYRVFMTRDGALSRRFGSLHRDVILGAGLVLRVAEKRFDPLGRYWETRPKFLEIQRRDALEEPGRSLLSYRDAKEPDPDTLAIWMNGELSDARTSNFIRSILDGPSAC</sequence>
<proteinExistence type="predicted"/>
<organism evidence="2 3">
    <name type="scientific">Qipengyuania citrea</name>
    <dbReference type="NCBI Taxonomy" id="225971"/>
    <lineage>
        <taxon>Bacteria</taxon>
        <taxon>Pseudomonadati</taxon>
        <taxon>Pseudomonadota</taxon>
        <taxon>Alphaproteobacteria</taxon>
        <taxon>Sphingomonadales</taxon>
        <taxon>Erythrobacteraceae</taxon>
        <taxon>Qipengyuania</taxon>
    </lineage>
</organism>
<dbReference type="GeneID" id="93685318"/>
<reference evidence="2 3" key="1">
    <citation type="submission" date="2019-12" db="EMBL/GenBank/DDBJ databases">
        <title>Genomic-based taxomic classification of the family Erythrobacteraceae.</title>
        <authorList>
            <person name="Xu L."/>
        </authorList>
    </citation>
    <scope>NUCLEOTIDE SEQUENCE [LARGE SCALE GENOMIC DNA]</scope>
    <source>
        <strain evidence="2 3">CGMCC 1.8703</strain>
    </source>
</reference>
<evidence type="ECO:0000313" key="4">
    <source>
        <dbReference type="Proteomes" id="UP001238601"/>
    </source>
</evidence>
<dbReference type="Proteomes" id="UP000439914">
    <property type="component" value="Unassembled WGS sequence"/>
</dbReference>
<gene>
    <name evidence="2" type="ORF">GRI55_09560</name>
    <name evidence="1" type="ORF">QOZ97_000475</name>
</gene>
<reference evidence="1 4" key="2">
    <citation type="submission" date="2023-07" db="EMBL/GenBank/DDBJ databases">
        <title>Genomic Encyclopedia of Type Strains, Phase IV (KMG-IV): sequencing the most valuable type-strain genomes for metagenomic binning, comparative biology and taxonomic classification.</title>
        <authorList>
            <person name="Goeker M."/>
        </authorList>
    </citation>
    <scope>NUCLEOTIDE SEQUENCE [LARGE SCALE GENOMIC DNA]</scope>
    <source>
        <strain evidence="1 4">DSM 14432</strain>
    </source>
</reference>
<evidence type="ECO:0000313" key="2">
    <source>
        <dbReference type="EMBL" id="MXP36019.1"/>
    </source>
</evidence>
<comment type="caution">
    <text evidence="2">The sequence shown here is derived from an EMBL/GenBank/DDBJ whole genome shotgun (WGS) entry which is preliminary data.</text>
</comment>